<dbReference type="SUPFAM" id="SSF56300">
    <property type="entry name" value="Metallo-dependent phosphatases"/>
    <property type="match status" value="1"/>
</dbReference>
<dbReference type="InterPro" id="IPR004827">
    <property type="entry name" value="bZIP"/>
</dbReference>
<dbReference type="InterPro" id="IPR029052">
    <property type="entry name" value="Metallo-depent_PP-like"/>
</dbReference>
<organism evidence="4 5">
    <name type="scientific">Blattamonas nauphoetae</name>
    <dbReference type="NCBI Taxonomy" id="2049346"/>
    <lineage>
        <taxon>Eukaryota</taxon>
        <taxon>Metamonada</taxon>
        <taxon>Preaxostyla</taxon>
        <taxon>Oxymonadida</taxon>
        <taxon>Blattamonas</taxon>
    </lineage>
</organism>
<feature type="region of interest" description="Disordered" evidence="2">
    <location>
        <begin position="840"/>
        <end position="869"/>
    </location>
</feature>
<dbReference type="InterPro" id="IPR015943">
    <property type="entry name" value="WD40/YVTN_repeat-like_dom_sf"/>
</dbReference>
<dbReference type="PANTHER" id="PTHR11575:SF22">
    <property type="entry name" value="ADL392WP"/>
    <property type="match status" value="1"/>
</dbReference>
<name>A0ABQ9XNG2_9EUKA</name>
<dbReference type="InterPro" id="IPR036322">
    <property type="entry name" value="WD40_repeat_dom_sf"/>
</dbReference>
<dbReference type="Gene3D" id="3.60.21.10">
    <property type="match status" value="1"/>
</dbReference>
<dbReference type="Gene3D" id="2.130.10.10">
    <property type="entry name" value="YVTN repeat-like/Quinoprotein amine dehydrogenase"/>
    <property type="match status" value="1"/>
</dbReference>
<proteinExistence type="predicted"/>
<gene>
    <name evidence="4" type="ORF">BLNAU_13284</name>
</gene>
<feature type="compositionally biased region" description="Polar residues" evidence="2">
    <location>
        <begin position="473"/>
        <end position="494"/>
    </location>
</feature>
<evidence type="ECO:0000313" key="5">
    <source>
        <dbReference type="Proteomes" id="UP001281761"/>
    </source>
</evidence>
<feature type="compositionally biased region" description="Basic and acidic residues" evidence="2">
    <location>
        <begin position="498"/>
        <end position="510"/>
    </location>
</feature>
<accession>A0ABQ9XNG2</accession>
<keyword evidence="1" id="KW-0175">Coiled coil</keyword>
<feature type="region of interest" description="Disordered" evidence="2">
    <location>
        <begin position="639"/>
        <end position="691"/>
    </location>
</feature>
<dbReference type="Proteomes" id="UP001281761">
    <property type="component" value="Unassembled WGS sequence"/>
</dbReference>
<evidence type="ECO:0000256" key="2">
    <source>
        <dbReference type="SAM" id="MobiDB-lite"/>
    </source>
</evidence>
<evidence type="ECO:0000259" key="3">
    <source>
        <dbReference type="PROSITE" id="PS50217"/>
    </source>
</evidence>
<keyword evidence="5" id="KW-1185">Reference proteome</keyword>
<feature type="compositionally biased region" description="Low complexity" evidence="2">
    <location>
        <begin position="449"/>
        <end position="467"/>
    </location>
</feature>
<dbReference type="InterPro" id="IPR006179">
    <property type="entry name" value="5_nucleotidase/apyrase"/>
</dbReference>
<sequence>MLNRTVSVPKEYIGKKMIYHLNNLWFLGENVFSVFSSIDNHRIYHYPAPNPLSTMILIPSTNSIWVADTAGFVHVFGCSKGIQVKKTLSFNISPSSFVTSFALSPVNLSLVWATLSDGSLVRLHSHNNSIHSSFAIASSGLTSICSHKPNLLWIGDSNGSIYCVHENRLTLAHPNSTLTTNLRTLRSHTGVLGNESTMPIYIEGDEDGIDIIEHKQNKNEAGAVTTLLGNDKHAIIGFENGTVRVVSLLDDSSKTKQNEARFILREVITIDFLSKIESFIEWDEWILISVSDSFYLVPKAKILSDKSADLVDTAGVNAPTTTGSPLHRSSPQLHQQKGSPQNLTKSTKSFSSKQPSTRTLQLTKLDLDWSNYTPLSGCVQDSTTLWVAMQSGMCIRFIPENERTPQLMRRRSEEAKTQTVKAKVLDKRTSLLVTSHTSTTPIVARTTLPSSHSPSGISVSSPQIISPTRTDRSTTQTDANTSPSFVLSTNTSAVDTPHTFRDPLKPETENRPSPSNLKHYSTIPNINQTPSHVSSSPPLIVLSSTSAQLLTEAGGVLGELAEKGRIDRDQAILRIEQQKRECVERREDLFDESGGKEEREMGEREQLVEAHHTLATVILQNEYLTMVAETVKRTLSEVGRERGELEEREERRKEGERKEEEENRRKNEEEKRRMEEEAEKAKSEREQHEKELRALREECAALKSQITDEQRRADEEKERRAEAEQKLAQTAAELVEEKKKAGETLHLASQRKSEKEDERKEREHIAVLQKELGEERQRRAEDTDKLALLITDNAVLQKKKERLEKDLEALKTEIAKEREHHRSELERKDEELDRLNKTVTTLSTPSNLKTPIRRPAQSPTPRNARSSSVSSLSSLVSTSFEEELLQGQQEMMGIIANQTLALEISMVRLFEKVETVKDLRGQMATLSYSFADMILKEELQLARDVKSREKRNRRCCLILPTLAYFRSMIINLLFHVVFCANLNGPINITILHTTDIHGWIYGHRHDKSMDADLADLHSAISIMKKKQSDSNLVFAFDTGDLMDGTGLSELTTPKGKSIFYAMKSMPYDAMSIGNHELQNPTSMNYMMESFIPAMNGRYLAGQSVHKSPPKSMGAPYRLIPLPNNQGNLLAIGFVINMQTAHREVTQQTVEAFLNDARLNPVWANPTIKAVVCLCHFGSSDALVTTVKNKLRAHFPTQPVVFLCGHTHTEISSKIDDNTIKQESAFYFHCLGVINFQLYLNGNTANVDENGQSSFQALRTLSSSAFSGPNAVSFNQKYVSMSRKNLMSLAGCSDISVWNSREALLLRNSINSNVAHLGLNAQIGCSPQTYLFIPKIPIISIYPLLLDKVLQKYGPTVSRNERVFSMHLLRIRDNLNKGPIFVDDLYTIDMYDFPIYVFPNLTHTHLAALLAIDASPSPTNIDPLAVLSNEDDLDHASGLLSSSPASNAYRQSNFAFKDKYNVGSVTPKAGKFYDFFADSNIAGVVQAKLNQIAPGVYTLKPTGTTFRPVLKEYIEKEMKC</sequence>
<feature type="compositionally biased region" description="Basic and acidic residues" evidence="2">
    <location>
        <begin position="704"/>
        <end position="725"/>
    </location>
</feature>
<dbReference type="PANTHER" id="PTHR11575">
    <property type="entry name" value="5'-NUCLEOTIDASE-RELATED"/>
    <property type="match status" value="1"/>
</dbReference>
<comment type="caution">
    <text evidence="4">The sequence shown here is derived from an EMBL/GenBank/DDBJ whole genome shotgun (WGS) entry which is preliminary data.</text>
</comment>
<feature type="region of interest" description="Disordered" evidence="2">
    <location>
        <begin position="319"/>
        <end position="357"/>
    </location>
</feature>
<evidence type="ECO:0000313" key="4">
    <source>
        <dbReference type="EMBL" id="KAK2951791.1"/>
    </source>
</evidence>
<feature type="coiled-coil region" evidence="1">
    <location>
        <begin position="786"/>
        <end position="838"/>
    </location>
</feature>
<feature type="compositionally biased region" description="Basic and acidic residues" evidence="2">
    <location>
        <begin position="751"/>
        <end position="762"/>
    </location>
</feature>
<protein>
    <submittedName>
        <fullName evidence="4">Phosphoprotein phosphatase</fullName>
    </submittedName>
</protein>
<evidence type="ECO:0000256" key="1">
    <source>
        <dbReference type="SAM" id="Coils"/>
    </source>
</evidence>
<feature type="region of interest" description="Disordered" evidence="2">
    <location>
        <begin position="445"/>
        <end position="518"/>
    </location>
</feature>
<dbReference type="InterPro" id="IPR004843">
    <property type="entry name" value="Calcineurin-like_PHP"/>
</dbReference>
<dbReference type="Pfam" id="PF00149">
    <property type="entry name" value="Metallophos"/>
    <property type="match status" value="1"/>
</dbReference>
<dbReference type="SUPFAM" id="SSF50978">
    <property type="entry name" value="WD40 repeat-like"/>
    <property type="match status" value="1"/>
</dbReference>
<feature type="region of interest" description="Disordered" evidence="2">
    <location>
        <begin position="704"/>
        <end position="762"/>
    </location>
</feature>
<feature type="compositionally biased region" description="Polar residues" evidence="2">
    <location>
        <begin position="840"/>
        <end position="849"/>
    </location>
</feature>
<reference evidence="4 5" key="1">
    <citation type="journal article" date="2022" name="bioRxiv">
        <title>Genomics of Preaxostyla Flagellates Illuminates Evolutionary Transitions and the Path Towards Mitochondrial Loss.</title>
        <authorList>
            <person name="Novak L.V.F."/>
            <person name="Treitli S.C."/>
            <person name="Pyrih J."/>
            <person name="Halakuc P."/>
            <person name="Pipaliya S.V."/>
            <person name="Vacek V."/>
            <person name="Brzon O."/>
            <person name="Soukal P."/>
            <person name="Eme L."/>
            <person name="Dacks J.B."/>
            <person name="Karnkowska A."/>
            <person name="Elias M."/>
            <person name="Hampl V."/>
        </authorList>
    </citation>
    <scope>NUCLEOTIDE SEQUENCE [LARGE SCALE GENOMIC DNA]</scope>
    <source>
        <strain evidence="4">NAU3</strain>
        <tissue evidence="4">Gut</tissue>
    </source>
</reference>
<feature type="domain" description="BZIP" evidence="3">
    <location>
        <begin position="646"/>
        <end position="709"/>
    </location>
</feature>
<dbReference type="PROSITE" id="PS50217">
    <property type="entry name" value="BZIP"/>
    <property type="match status" value="1"/>
</dbReference>
<dbReference type="EMBL" id="JARBJD010000113">
    <property type="protein sequence ID" value="KAK2951791.1"/>
    <property type="molecule type" value="Genomic_DNA"/>
</dbReference>